<gene>
    <name evidence="1" type="ORF">BFL28_02550</name>
</gene>
<keyword evidence="2" id="KW-1185">Reference proteome</keyword>
<dbReference type="SUPFAM" id="SSF74650">
    <property type="entry name" value="Galactose mutarotase-like"/>
    <property type="match status" value="1"/>
</dbReference>
<dbReference type="RefSeq" id="WP_069320947.1">
    <property type="nucleotide sequence ID" value="NZ_MDDS01000035.1"/>
</dbReference>
<dbReference type="Gene3D" id="2.70.98.10">
    <property type="match status" value="1"/>
</dbReference>
<dbReference type="GO" id="GO:0016853">
    <property type="term" value="F:isomerase activity"/>
    <property type="evidence" value="ECO:0007669"/>
    <property type="project" value="InterPro"/>
</dbReference>
<protein>
    <submittedName>
        <fullName evidence="1">Aldose epimerase</fullName>
    </submittedName>
</protein>
<dbReference type="PANTHER" id="PTHR11122:SF13">
    <property type="entry name" value="GLUCOSE-6-PHOSPHATE 1-EPIMERASE"/>
    <property type="match status" value="1"/>
</dbReference>
<comment type="caution">
    <text evidence="1">The sequence shown here is derived from an EMBL/GenBank/DDBJ whole genome shotgun (WGS) entry which is preliminary data.</text>
</comment>
<dbReference type="STRING" id="1888892.BFL28_02550"/>
<sequence>MSEAWLTIADGVLAAAINPLGAELSSLTDAAGREWMTDAHPAFWTGRAPLLFPIVGALNGGRYRLDGREYAMAQHGFARRRRFELVAQAPDALRLRLIDDAKTRAIYPFAFSLEAAFTLRAGTLEMVCTVTNRGDAPMPASFGYHPAFAWPLPGEADKAGHGIRFDQAEPDLLARLDNGLIAGVDRASPLEADGRTLLLDDALFADDALIWPDVKSRSVSYAGPNGATLRVDFPQAHQLGIWTKPGARFVCIEPWWGHADPAGFAGDLCDKPGMLILTPGEARNFAMQLTPQA</sequence>
<proteinExistence type="predicted"/>
<evidence type="ECO:0000313" key="2">
    <source>
        <dbReference type="Proteomes" id="UP000094487"/>
    </source>
</evidence>
<dbReference type="InterPro" id="IPR014718">
    <property type="entry name" value="GH-type_carb-bd"/>
</dbReference>
<dbReference type="InterPro" id="IPR037481">
    <property type="entry name" value="LacX"/>
</dbReference>
<dbReference type="EMBL" id="MDDS01000035">
    <property type="protein sequence ID" value="ODP37137.1"/>
    <property type="molecule type" value="Genomic_DNA"/>
</dbReference>
<dbReference type="GO" id="GO:0030246">
    <property type="term" value="F:carbohydrate binding"/>
    <property type="evidence" value="ECO:0007669"/>
    <property type="project" value="InterPro"/>
</dbReference>
<dbReference type="InterPro" id="IPR008183">
    <property type="entry name" value="Aldose_1/G6P_1-epimerase"/>
</dbReference>
<reference evidence="1 2" key="1">
    <citation type="submission" date="2016-08" db="EMBL/GenBank/DDBJ databases">
        <title>Draft genome of the agarase producing Sphingomonas sp. MCT13.</title>
        <authorList>
            <person name="D'Andrea M.M."/>
            <person name="Rossolini G.M."/>
            <person name="Thaller M.C."/>
        </authorList>
    </citation>
    <scope>NUCLEOTIDE SEQUENCE [LARGE SCALE GENOMIC DNA]</scope>
    <source>
        <strain evidence="1 2">MCT13</strain>
    </source>
</reference>
<dbReference type="AlphaFoldDB" id="A0A1E3LTS0"/>
<dbReference type="CDD" id="cd09024">
    <property type="entry name" value="Aldose_epim_lacX"/>
    <property type="match status" value="1"/>
</dbReference>
<dbReference type="PANTHER" id="PTHR11122">
    <property type="entry name" value="APOSPORY-ASSOCIATED PROTEIN C-RELATED"/>
    <property type="match status" value="1"/>
</dbReference>
<dbReference type="OrthoDB" id="9795355at2"/>
<evidence type="ECO:0000313" key="1">
    <source>
        <dbReference type="EMBL" id="ODP37137.1"/>
    </source>
</evidence>
<accession>A0A1E3LTS0</accession>
<dbReference type="Pfam" id="PF01263">
    <property type="entry name" value="Aldose_epim"/>
    <property type="match status" value="1"/>
</dbReference>
<dbReference type="InterPro" id="IPR011013">
    <property type="entry name" value="Gal_mutarotase_sf_dom"/>
</dbReference>
<dbReference type="Proteomes" id="UP000094487">
    <property type="component" value="Unassembled WGS sequence"/>
</dbReference>
<dbReference type="GO" id="GO:0005975">
    <property type="term" value="P:carbohydrate metabolic process"/>
    <property type="evidence" value="ECO:0007669"/>
    <property type="project" value="InterPro"/>
</dbReference>
<organism evidence="1 2">
    <name type="scientific">Sphingomonas turrisvirgatae</name>
    <dbReference type="NCBI Taxonomy" id="1888892"/>
    <lineage>
        <taxon>Bacteria</taxon>
        <taxon>Pseudomonadati</taxon>
        <taxon>Pseudomonadota</taxon>
        <taxon>Alphaproteobacteria</taxon>
        <taxon>Sphingomonadales</taxon>
        <taxon>Sphingomonadaceae</taxon>
        <taxon>Sphingomonas</taxon>
    </lineage>
</organism>
<name>A0A1E3LTS0_9SPHN</name>